<dbReference type="Gene3D" id="1.10.150.50">
    <property type="entry name" value="Transcription Factor, Ets-1"/>
    <property type="match status" value="1"/>
</dbReference>
<evidence type="ECO:0000313" key="5">
    <source>
        <dbReference type="Proteomes" id="UP000694941"/>
    </source>
</evidence>
<evidence type="ECO:0000259" key="4">
    <source>
        <dbReference type="PROSITE" id="PS50105"/>
    </source>
</evidence>
<feature type="compositionally biased region" description="Polar residues" evidence="3">
    <location>
        <begin position="170"/>
        <end position="187"/>
    </location>
</feature>
<feature type="non-terminal residue" evidence="6">
    <location>
        <position position="1"/>
    </location>
</feature>
<evidence type="ECO:0000256" key="2">
    <source>
        <dbReference type="ARBA" id="ARBA00023054"/>
    </source>
</evidence>
<evidence type="ECO:0000256" key="3">
    <source>
        <dbReference type="SAM" id="MobiDB-lite"/>
    </source>
</evidence>
<name>A0ABM1BM94_LIMPO</name>
<evidence type="ECO:0000313" key="6">
    <source>
        <dbReference type="RefSeq" id="XP_013784856.2"/>
    </source>
</evidence>
<evidence type="ECO:0000256" key="1">
    <source>
        <dbReference type="ARBA" id="ARBA00022553"/>
    </source>
</evidence>
<keyword evidence="5" id="KW-1185">Reference proteome</keyword>
<proteinExistence type="predicted"/>
<dbReference type="RefSeq" id="XP_013784856.2">
    <property type="nucleotide sequence ID" value="XM_013929402.2"/>
</dbReference>
<keyword evidence="1" id="KW-0597">Phosphoprotein</keyword>
<protein>
    <submittedName>
        <fullName evidence="6">Sterile alpha motif domain-containing protein 14-like</fullName>
    </submittedName>
</protein>
<dbReference type="GeneID" id="106468949"/>
<dbReference type="CDD" id="cd09512">
    <property type="entry name" value="SAM_Neurabin-like"/>
    <property type="match status" value="1"/>
</dbReference>
<feature type="domain" description="SAM" evidence="4">
    <location>
        <begin position="484"/>
        <end position="547"/>
    </location>
</feature>
<dbReference type="PROSITE" id="PS50105">
    <property type="entry name" value="SAM_DOMAIN"/>
    <property type="match status" value="1"/>
</dbReference>
<gene>
    <name evidence="6" type="primary">LOC106468949</name>
</gene>
<dbReference type="InterPro" id="IPR043446">
    <property type="entry name" value="Neurabin-like"/>
</dbReference>
<feature type="region of interest" description="Disordered" evidence="3">
    <location>
        <begin position="548"/>
        <end position="583"/>
    </location>
</feature>
<dbReference type="PANTHER" id="PTHR16154">
    <property type="entry name" value="NEURABIN"/>
    <property type="match status" value="1"/>
</dbReference>
<dbReference type="Proteomes" id="UP000694941">
    <property type="component" value="Unplaced"/>
</dbReference>
<feature type="compositionally biased region" description="Basic residues" evidence="3">
    <location>
        <begin position="567"/>
        <end position="576"/>
    </location>
</feature>
<reference evidence="6" key="1">
    <citation type="submission" date="2025-08" db="UniProtKB">
        <authorList>
            <consortium name="RefSeq"/>
        </authorList>
    </citation>
    <scope>IDENTIFICATION</scope>
    <source>
        <tissue evidence="6">Muscle</tissue>
    </source>
</reference>
<dbReference type="InterPro" id="IPR001660">
    <property type="entry name" value="SAM"/>
</dbReference>
<feature type="region of interest" description="Disordered" evidence="3">
    <location>
        <begin position="356"/>
        <end position="474"/>
    </location>
</feature>
<keyword evidence="2" id="KW-0175">Coiled coil</keyword>
<dbReference type="SMART" id="SM00454">
    <property type="entry name" value="SAM"/>
    <property type="match status" value="1"/>
</dbReference>
<dbReference type="SUPFAM" id="SSF47769">
    <property type="entry name" value="SAM/Pointed domain"/>
    <property type="match status" value="1"/>
</dbReference>
<feature type="compositionally biased region" description="Polar residues" evidence="3">
    <location>
        <begin position="414"/>
        <end position="438"/>
    </location>
</feature>
<feature type="region of interest" description="Disordered" evidence="3">
    <location>
        <begin position="301"/>
        <end position="344"/>
    </location>
</feature>
<feature type="region of interest" description="Disordered" evidence="3">
    <location>
        <begin position="106"/>
        <end position="129"/>
    </location>
</feature>
<dbReference type="InterPro" id="IPR013761">
    <property type="entry name" value="SAM/pointed_sf"/>
</dbReference>
<feature type="compositionally biased region" description="Basic and acidic residues" evidence="3">
    <location>
        <begin position="548"/>
        <end position="566"/>
    </location>
</feature>
<feature type="region of interest" description="Disordered" evidence="3">
    <location>
        <begin position="164"/>
        <end position="202"/>
    </location>
</feature>
<sequence length="583" mass="64854">LLGYQYVIMDMNVAFREQDFLQREEYYIQQHEEKDQEYNALLKILKDRVILLEQNLMETQHVAGLPVSLPYDDTIRVSTPQINKKYQLSADNRKVRKLEVDVSDCESSDSDLNKYEISPSEEDSNSTKMATMERRLCPEEAFKAMPQTELLDSSLAKAKAELASKGSLANRQPPSLKKQSSISSTEGGPTYPAELESSGSEEDILRSKIDLKSDQNNLLEGSKIIHQNGIREEVHSHPVMAKEVSSGETSPVTKLPAHSLSFTEEVKAAVRERQAKMRQKMEHEIQMVQHRNMENNLQRQVRQQHHVESSTANTNLRTQPAQYSSKPTGLPSTSPVVASSGGGGMTQKHVTSIAGGVKHGAAPSSRIPITGQLGQKHASDMTGQARVLSPSPGPVSSTVQKLPGQRKDGIVLLSQRSIDSSTATSQKKTESKQWSSPRSGEESLPKVPSTDSLSDYGEEGIQQTSGGERSRKAYQWQGGPVHQWTSSQVGQWLLALGMDQHICKFTENDINGQLLLQIDSTRLKSLGVSNSSDRSLIKKKVKEMRTLLEKERKAQEKEQRARDRQQKKAGKISKKKQKDESSS</sequence>
<dbReference type="Pfam" id="PF07647">
    <property type="entry name" value="SAM_2"/>
    <property type="match status" value="1"/>
</dbReference>
<accession>A0ABM1BM94</accession>
<organism evidence="5 6">
    <name type="scientific">Limulus polyphemus</name>
    <name type="common">Atlantic horseshoe crab</name>
    <dbReference type="NCBI Taxonomy" id="6850"/>
    <lineage>
        <taxon>Eukaryota</taxon>
        <taxon>Metazoa</taxon>
        <taxon>Ecdysozoa</taxon>
        <taxon>Arthropoda</taxon>
        <taxon>Chelicerata</taxon>
        <taxon>Merostomata</taxon>
        <taxon>Xiphosura</taxon>
        <taxon>Limulidae</taxon>
        <taxon>Limulus</taxon>
    </lineage>
</organism>
<dbReference type="PANTHER" id="PTHR16154:SF6">
    <property type="entry name" value="SPINOPHILIN, ISOFORM J"/>
    <property type="match status" value="1"/>
</dbReference>
<feature type="compositionally biased region" description="Polar residues" evidence="3">
    <location>
        <begin position="309"/>
        <end position="337"/>
    </location>
</feature>